<dbReference type="EMBL" id="JADFTS010000002">
    <property type="protein sequence ID" value="KAF9619391.1"/>
    <property type="molecule type" value="Genomic_DNA"/>
</dbReference>
<proteinExistence type="predicted"/>
<sequence>MPFTADSEELDLRIKQMTKGDNKYLDGKTFASVSIVCKVVRKSLPKEITIYTEGTSRFIYGYALVPWDIISVIVPWKPCNPGAVLKISIQYIPIERLTAYHHGVGCSPNYTGVLALKLEGGVPYEYGKYVTIEDFLKSKSQEGVRVLLLIWDDPTSRSILGLDS</sequence>
<protein>
    <submittedName>
        <fullName evidence="1">Uncharacterized protein</fullName>
    </submittedName>
</protein>
<organism evidence="1 2">
    <name type="scientific">Coptis chinensis</name>
    <dbReference type="NCBI Taxonomy" id="261450"/>
    <lineage>
        <taxon>Eukaryota</taxon>
        <taxon>Viridiplantae</taxon>
        <taxon>Streptophyta</taxon>
        <taxon>Embryophyta</taxon>
        <taxon>Tracheophyta</taxon>
        <taxon>Spermatophyta</taxon>
        <taxon>Magnoliopsida</taxon>
        <taxon>Ranunculales</taxon>
        <taxon>Ranunculaceae</taxon>
        <taxon>Coptidoideae</taxon>
        <taxon>Coptis</taxon>
    </lineage>
</organism>
<evidence type="ECO:0000313" key="1">
    <source>
        <dbReference type="EMBL" id="KAF9619391.1"/>
    </source>
</evidence>
<gene>
    <name evidence="1" type="ORF">IFM89_006578</name>
</gene>
<dbReference type="Proteomes" id="UP000631114">
    <property type="component" value="Unassembled WGS sequence"/>
</dbReference>
<dbReference type="OrthoDB" id="10559367at2759"/>
<accession>A0A835MD52</accession>
<dbReference type="AlphaFoldDB" id="A0A835MD52"/>
<reference evidence="1 2" key="1">
    <citation type="submission" date="2020-10" db="EMBL/GenBank/DDBJ databases">
        <title>The Coptis chinensis genome and diversification of protoberbering-type alkaloids.</title>
        <authorList>
            <person name="Wang B."/>
            <person name="Shu S."/>
            <person name="Song C."/>
            <person name="Liu Y."/>
        </authorList>
    </citation>
    <scope>NUCLEOTIDE SEQUENCE [LARGE SCALE GENOMIC DNA]</scope>
    <source>
        <strain evidence="1">HL-2020</strain>
        <tissue evidence="1">Leaf</tissue>
    </source>
</reference>
<keyword evidence="2" id="KW-1185">Reference proteome</keyword>
<comment type="caution">
    <text evidence="1">The sequence shown here is derived from an EMBL/GenBank/DDBJ whole genome shotgun (WGS) entry which is preliminary data.</text>
</comment>
<name>A0A835MD52_9MAGN</name>
<evidence type="ECO:0000313" key="2">
    <source>
        <dbReference type="Proteomes" id="UP000631114"/>
    </source>
</evidence>